<dbReference type="InterPro" id="IPR027417">
    <property type="entry name" value="P-loop_NTPase"/>
</dbReference>
<dbReference type="InterPro" id="IPR002078">
    <property type="entry name" value="Sigma_54_int"/>
</dbReference>
<dbReference type="Proteomes" id="UP000078532">
    <property type="component" value="Unassembled WGS sequence"/>
</dbReference>
<keyword evidence="8" id="KW-1185">Reference proteome</keyword>
<name>A0A1B7LJG4_9FIRM</name>
<dbReference type="Gene3D" id="1.10.10.60">
    <property type="entry name" value="Homeodomain-like"/>
    <property type="match status" value="1"/>
</dbReference>
<dbReference type="GO" id="GO:0005524">
    <property type="term" value="F:ATP binding"/>
    <property type="evidence" value="ECO:0007669"/>
    <property type="project" value="UniProtKB-KW"/>
</dbReference>
<dbReference type="PROSITE" id="PS00675">
    <property type="entry name" value="SIGMA54_INTERACT_1"/>
    <property type="match status" value="1"/>
</dbReference>
<dbReference type="FunFam" id="3.40.50.300:FF:000006">
    <property type="entry name" value="DNA-binding transcriptional regulator NtrC"/>
    <property type="match status" value="1"/>
</dbReference>
<dbReference type="InterPro" id="IPR003593">
    <property type="entry name" value="AAA+_ATPase"/>
</dbReference>
<dbReference type="PROSITE" id="PS50045">
    <property type="entry name" value="SIGMA54_INTERACT_4"/>
    <property type="match status" value="1"/>
</dbReference>
<dbReference type="InterPro" id="IPR003018">
    <property type="entry name" value="GAF"/>
</dbReference>
<dbReference type="InterPro" id="IPR025944">
    <property type="entry name" value="Sigma_54_int_dom_CS"/>
</dbReference>
<dbReference type="PANTHER" id="PTHR32071">
    <property type="entry name" value="TRANSCRIPTIONAL REGULATORY PROTEIN"/>
    <property type="match status" value="1"/>
</dbReference>
<dbReference type="Pfam" id="PF25601">
    <property type="entry name" value="AAA_lid_14"/>
    <property type="match status" value="1"/>
</dbReference>
<dbReference type="Gene3D" id="3.30.450.40">
    <property type="match status" value="1"/>
</dbReference>
<dbReference type="Pfam" id="PF02954">
    <property type="entry name" value="HTH_8"/>
    <property type="match status" value="1"/>
</dbReference>
<dbReference type="AlphaFoldDB" id="A0A1B7LJG4"/>
<dbReference type="SUPFAM" id="SSF55781">
    <property type="entry name" value="GAF domain-like"/>
    <property type="match status" value="1"/>
</dbReference>
<dbReference type="PROSITE" id="PS00676">
    <property type="entry name" value="SIGMA54_INTERACT_2"/>
    <property type="match status" value="1"/>
</dbReference>
<keyword evidence="5" id="KW-0804">Transcription</keyword>
<evidence type="ECO:0000313" key="8">
    <source>
        <dbReference type="Proteomes" id="UP000078532"/>
    </source>
</evidence>
<dbReference type="GO" id="GO:0006355">
    <property type="term" value="P:regulation of DNA-templated transcription"/>
    <property type="evidence" value="ECO:0007669"/>
    <property type="project" value="InterPro"/>
</dbReference>
<dbReference type="InterPro" id="IPR058031">
    <property type="entry name" value="AAA_lid_NorR"/>
</dbReference>
<feature type="domain" description="Sigma-54 factor interaction" evidence="6">
    <location>
        <begin position="248"/>
        <end position="478"/>
    </location>
</feature>
<dbReference type="InterPro" id="IPR025943">
    <property type="entry name" value="Sigma_54_int_dom_ATP-bd_2"/>
</dbReference>
<dbReference type="CDD" id="cd00009">
    <property type="entry name" value="AAA"/>
    <property type="match status" value="1"/>
</dbReference>
<dbReference type="Pfam" id="PF00158">
    <property type="entry name" value="Sigma54_activat"/>
    <property type="match status" value="1"/>
</dbReference>
<evidence type="ECO:0000256" key="5">
    <source>
        <dbReference type="ARBA" id="ARBA00023163"/>
    </source>
</evidence>
<dbReference type="GO" id="GO:0043565">
    <property type="term" value="F:sequence-specific DNA binding"/>
    <property type="evidence" value="ECO:0007669"/>
    <property type="project" value="InterPro"/>
</dbReference>
<proteinExistence type="predicted"/>
<sequence length="556" mass="61402">MTVSPGATEQARLEKTWEKYIISGSLDLSQVSNLIAASWQRCRSAAVNPAGGICCQVHPDDRLRQIMESNKKMLAIASPIIETVYHCIQDSGFMVVLVDQEGVILKTMGDYKTLTNAGLLNFHSGADWTERSVGTNAIGTCLATGIPIQVTGAEHFCYQHHAWTCSAAPIRSPAGNILGCLDISGPYEKMHPHTLGMIVAAAQAIESQLCNELISVKSTSTRNHFTIMMDPVSQERNKNRTGFTFQDIIGKSKKIRATVNLAMRASTSSSTVLLLGESGTGKEVFAQAIHNASERRHRPFIPVNCAAMPAGLVQSELFGYNDGAFTGAKRGGQAGKFEMAEGGTIFLDEIADMPLEMQANLLRVLQEKTIMRVGGSKVIPLDVRVIAATNRDLFQEVRNGNFREDLFYRLNVITIEIPPLRAREGDLRILIEHFLGILSTRLNKSIKNISSPAMEILTQYQWPGNIRELANVIEQAINIAENDIIDAGHLPRYLTQSLINPPDEIWRIITLDQLEEKTISKTLSHFRGNISKTARALGIGRNTLYEKIKKYNINPF</sequence>
<gene>
    <name evidence="7" type="ORF">A6M21_16580</name>
</gene>
<evidence type="ECO:0000256" key="1">
    <source>
        <dbReference type="ARBA" id="ARBA00022741"/>
    </source>
</evidence>
<dbReference type="SMART" id="SM00382">
    <property type="entry name" value="AAA"/>
    <property type="match status" value="1"/>
</dbReference>
<evidence type="ECO:0000256" key="4">
    <source>
        <dbReference type="ARBA" id="ARBA00023125"/>
    </source>
</evidence>
<dbReference type="InterPro" id="IPR029016">
    <property type="entry name" value="GAF-like_dom_sf"/>
</dbReference>
<dbReference type="InterPro" id="IPR002197">
    <property type="entry name" value="HTH_Fis"/>
</dbReference>
<accession>A0A1B7LJG4</accession>
<protein>
    <submittedName>
        <fullName evidence="7">Sigma-54-dependent Fis family transcriptional regulator</fullName>
    </submittedName>
</protein>
<dbReference type="SUPFAM" id="SSF52540">
    <property type="entry name" value="P-loop containing nucleoside triphosphate hydrolases"/>
    <property type="match status" value="1"/>
</dbReference>
<dbReference type="PROSITE" id="PS00688">
    <property type="entry name" value="SIGMA54_INTERACT_3"/>
    <property type="match status" value="1"/>
</dbReference>
<organism evidence="7 8">
    <name type="scientific">Desulfotomaculum copahuensis</name>
    <dbReference type="NCBI Taxonomy" id="1838280"/>
    <lineage>
        <taxon>Bacteria</taxon>
        <taxon>Bacillati</taxon>
        <taxon>Bacillota</taxon>
        <taxon>Clostridia</taxon>
        <taxon>Eubacteriales</taxon>
        <taxon>Desulfotomaculaceae</taxon>
        <taxon>Desulfotomaculum</taxon>
    </lineage>
</organism>
<dbReference type="SUPFAM" id="SSF46689">
    <property type="entry name" value="Homeodomain-like"/>
    <property type="match status" value="1"/>
</dbReference>
<dbReference type="Gene3D" id="1.10.8.60">
    <property type="match status" value="1"/>
</dbReference>
<dbReference type="Gene3D" id="3.40.50.300">
    <property type="entry name" value="P-loop containing nucleotide triphosphate hydrolases"/>
    <property type="match status" value="1"/>
</dbReference>
<evidence type="ECO:0000256" key="3">
    <source>
        <dbReference type="ARBA" id="ARBA00023015"/>
    </source>
</evidence>
<dbReference type="InterPro" id="IPR009057">
    <property type="entry name" value="Homeodomain-like_sf"/>
</dbReference>
<dbReference type="Pfam" id="PF01590">
    <property type="entry name" value="GAF"/>
    <property type="match status" value="1"/>
</dbReference>
<dbReference type="PANTHER" id="PTHR32071:SF57">
    <property type="entry name" value="C4-DICARBOXYLATE TRANSPORT TRANSCRIPTIONAL REGULATORY PROTEIN DCTD"/>
    <property type="match status" value="1"/>
</dbReference>
<reference evidence="7 8" key="1">
    <citation type="submission" date="2016-04" db="EMBL/GenBank/DDBJ databases">
        <authorList>
            <person name="Evans L.H."/>
            <person name="Alamgir A."/>
            <person name="Owens N."/>
            <person name="Weber N.D."/>
            <person name="Virtaneva K."/>
            <person name="Barbian K."/>
            <person name="Babar A."/>
            <person name="Rosenke K."/>
        </authorList>
    </citation>
    <scope>NUCLEOTIDE SEQUENCE [LARGE SCALE GENOMIC DNA]</scope>
    <source>
        <strain evidence="7 8">LMa1</strain>
    </source>
</reference>
<dbReference type="STRING" id="1838280.A6M21_16580"/>
<evidence type="ECO:0000259" key="6">
    <source>
        <dbReference type="PROSITE" id="PS50045"/>
    </source>
</evidence>
<dbReference type="PRINTS" id="PR01590">
    <property type="entry name" value="HTHFIS"/>
</dbReference>
<keyword evidence="1" id="KW-0547">Nucleotide-binding</keyword>
<dbReference type="OrthoDB" id="9803970at2"/>
<dbReference type="EMBL" id="LYVF01000011">
    <property type="protein sequence ID" value="OAT86621.1"/>
    <property type="molecule type" value="Genomic_DNA"/>
</dbReference>
<keyword evidence="2" id="KW-0067">ATP-binding</keyword>
<evidence type="ECO:0000313" key="7">
    <source>
        <dbReference type="EMBL" id="OAT86621.1"/>
    </source>
</evidence>
<comment type="caution">
    <text evidence="7">The sequence shown here is derived from an EMBL/GenBank/DDBJ whole genome shotgun (WGS) entry which is preliminary data.</text>
</comment>
<dbReference type="InterPro" id="IPR025662">
    <property type="entry name" value="Sigma_54_int_dom_ATP-bd_1"/>
</dbReference>
<evidence type="ECO:0000256" key="2">
    <source>
        <dbReference type="ARBA" id="ARBA00022840"/>
    </source>
</evidence>
<keyword evidence="4" id="KW-0238">DNA-binding</keyword>
<keyword evidence="3" id="KW-0805">Transcription regulation</keyword>